<feature type="chain" id="PRO_5010332021" evidence="1">
    <location>
        <begin position="37"/>
        <end position="117"/>
    </location>
</feature>
<dbReference type="PANTHER" id="PTHR39112:SF1">
    <property type="entry name" value="PROTEIN RALF-LIKE 27"/>
    <property type="match status" value="1"/>
</dbReference>
<dbReference type="OrthoDB" id="1303939at2759"/>
<dbReference type="AlphaFoldDB" id="A0A1S4AM44"/>
<proteinExistence type="predicted"/>
<dbReference type="PaxDb" id="4097-A0A1S4AM44"/>
<dbReference type="RefSeq" id="XP_016477685.1">
    <property type="nucleotide sequence ID" value="XM_016622199.1"/>
</dbReference>
<sequence length="117" mass="12638">MARETFNGQFPNLSPALLLLLTILLLNTINMPKVECGVSSQECNGTSIGDCVVDGDEFLVESETSTLLLANGKGTLTYRSLQKPAICNAKIIGNCIGAQLNGPHRPCNYDNRCKHMP</sequence>
<dbReference type="InterPro" id="IPR039252">
    <property type="entry name" value="RALFL27"/>
</dbReference>
<name>A0A1S4AM44_TOBAC</name>
<dbReference type="Proteomes" id="UP000790787">
    <property type="component" value="Chromosome 17"/>
</dbReference>
<reference evidence="3" key="2">
    <citation type="submission" date="2025-08" db="UniProtKB">
        <authorList>
            <consortium name="RefSeq"/>
        </authorList>
    </citation>
    <scope>IDENTIFICATION</scope>
    <source>
        <tissue evidence="3">Leaf</tissue>
    </source>
</reference>
<reference evidence="2" key="1">
    <citation type="journal article" date="2014" name="Nat. Commun.">
        <title>The tobacco genome sequence and its comparison with those of tomato and potato.</title>
        <authorList>
            <person name="Sierro N."/>
            <person name="Battey J.N."/>
            <person name="Ouadi S."/>
            <person name="Bakaher N."/>
            <person name="Bovet L."/>
            <person name="Willig A."/>
            <person name="Goepfert S."/>
            <person name="Peitsch M.C."/>
            <person name="Ivanov N.V."/>
        </authorList>
    </citation>
    <scope>NUCLEOTIDE SEQUENCE [LARGE SCALE GENOMIC DNA]</scope>
</reference>
<dbReference type="KEGG" id="nta:107799118"/>
<dbReference type="PANTHER" id="PTHR39112">
    <property type="entry name" value="PROTEIN RALF-LIKE 27-RELATED"/>
    <property type="match status" value="1"/>
</dbReference>
<evidence type="ECO:0000313" key="3">
    <source>
        <dbReference type="RefSeq" id="XP_016477685.1"/>
    </source>
</evidence>
<feature type="signal peptide" evidence="1">
    <location>
        <begin position="1"/>
        <end position="36"/>
    </location>
</feature>
<accession>A0A1S4AM44</accession>
<keyword evidence="2" id="KW-1185">Reference proteome</keyword>
<protein>
    <submittedName>
        <fullName evidence="3">Protein RALF-like 27</fullName>
    </submittedName>
</protein>
<keyword evidence="1" id="KW-0732">Signal</keyword>
<dbReference type="GeneID" id="107799118"/>
<evidence type="ECO:0000313" key="2">
    <source>
        <dbReference type="Proteomes" id="UP000790787"/>
    </source>
</evidence>
<dbReference type="OMA" id="PAICNAK"/>
<organism evidence="2 3">
    <name type="scientific">Nicotiana tabacum</name>
    <name type="common">Common tobacco</name>
    <dbReference type="NCBI Taxonomy" id="4097"/>
    <lineage>
        <taxon>Eukaryota</taxon>
        <taxon>Viridiplantae</taxon>
        <taxon>Streptophyta</taxon>
        <taxon>Embryophyta</taxon>
        <taxon>Tracheophyta</taxon>
        <taxon>Spermatophyta</taxon>
        <taxon>Magnoliopsida</taxon>
        <taxon>eudicotyledons</taxon>
        <taxon>Gunneridae</taxon>
        <taxon>Pentapetalae</taxon>
        <taxon>asterids</taxon>
        <taxon>lamiids</taxon>
        <taxon>Solanales</taxon>
        <taxon>Solanaceae</taxon>
        <taxon>Nicotianoideae</taxon>
        <taxon>Nicotianeae</taxon>
        <taxon>Nicotiana</taxon>
    </lineage>
</organism>
<evidence type="ECO:0000256" key="1">
    <source>
        <dbReference type="SAM" id="SignalP"/>
    </source>
</evidence>
<gene>
    <name evidence="3" type="primary">LOC107799118</name>
</gene>